<gene>
    <name evidence="6" type="ORF">EGT51_02575</name>
</gene>
<dbReference type="PRINTS" id="PR00034">
    <property type="entry name" value="HTHCRP"/>
</dbReference>
<dbReference type="Gene3D" id="1.10.10.10">
    <property type="entry name" value="Winged helix-like DNA-binding domain superfamily/Winged helix DNA-binding domain"/>
    <property type="match status" value="1"/>
</dbReference>
<dbReference type="PROSITE" id="PS50042">
    <property type="entry name" value="CNMP_BINDING_3"/>
    <property type="match status" value="1"/>
</dbReference>
<dbReference type="SUPFAM" id="SSF46785">
    <property type="entry name" value="Winged helix' DNA-binding domain"/>
    <property type="match status" value="1"/>
</dbReference>
<evidence type="ECO:0000259" key="4">
    <source>
        <dbReference type="PROSITE" id="PS50042"/>
    </source>
</evidence>
<dbReference type="AlphaFoldDB" id="A0A4Z0JC59"/>
<comment type="caution">
    <text evidence="6">The sequence shown here is derived from an EMBL/GenBank/DDBJ whole genome shotgun (WGS) entry which is preliminary data.</text>
</comment>
<evidence type="ECO:0000256" key="3">
    <source>
        <dbReference type="ARBA" id="ARBA00023163"/>
    </source>
</evidence>
<dbReference type="Gene3D" id="2.60.120.10">
    <property type="entry name" value="Jelly Rolls"/>
    <property type="match status" value="1"/>
</dbReference>
<feature type="domain" description="HTH crp-type" evidence="5">
    <location>
        <begin position="156"/>
        <end position="221"/>
    </location>
</feature>
<proteinExistence type="predicted"/>
<dbReference type="OrthoDB" id="9798104at2"/>
<dbReference type="SUPFAM" id="SSF51206">
    <property type="entry name" value="cAMP-binding domain-like"/>
    <property type="match status" value="1"/>
</dbReference>
<name>A0A4Z0JC59_9LACO</name>
<evidence type="ECO:0000256" key="2">
    <source>
        <dbReference type="ARBA" id="ARBA00023125"/>
    </source>
</evidence>
<dbReference type="CDD" id="cd00038">
    <property type="entry name" value="CAP_ED"/>
    <property type="match status" value="1"/>
</dbReference>
<keyword evidence="7" id="KW-1185">Reference proteome</keyword>
<dbReference type="InterPro" id="IPR014710">
    <property type="entry name" value="RmlC-like_jellyroll"/>
</dbReference>
<keyword evidence="2" id="KW-0238">DNA-binding</keyword>
<dbReference type="PROSITE" id="PS51063">
    <property type="entry name" value="HTH_CRP_2"/>
    <property type="match status" value="1"/>
</dbReference>
<dbReference type="PANTHER" id="PTHR24567:SF74">
    <property type="entry name" value="HTH-TYPE TRANSCRIPTIONAL REGULATOR ARCR"/>
    <property type="match status" value="1"/>
</dbReference>
<dbReference type="InterPro" id="IPR050397">
    <property type="entry name" value="Env_Response_Regulators"/>
</dbReference>
<reference evidence="6 7" key="1">
    <citation type="submission" date="2018-10" db="EMBL/GenBank/DDBJ databases">
        <title>Lactobacillus sp. R7 and Lactobacillus sp. R19 isolated from fermented mustard green product of Taiwan.</title>
        <authorList>
            <person name="Lin S.-T."/>
        </authorList>
    </citation>
    <scope>NUCLEOTIDE SEQUENCE [LARGE SCALE GENOMIC DNA]</scope>
    <source>
        <strain evidence="6 7">BCRC 81129</strain>
    </source>
</reference>
<dbReference type="GO" id="GO:0003700">
    <property type="term" value="F:DNA-binding transcription factor activity"/>
    <property type="evidence" value="ECO:0007669"/>
    <property type="project" value="TreeGrafter"/>
</dbReference>
<evidence type="ECO:0000256" key="1">
    <source>
        <dbReference type="ARBA" id="ARBA00023015"/>
    </source>
</evidence>
<accession>A0A4Z0JC59</accession>
<dbReference type="PANTHER" id="PTHR24567">
    <property type="entry name" value="CRP FAMILY TRANSCRIPTIONAL REGULATORY PROTEIN"/>
    <property type="match status" value="1"/>
</dbReference>
<dbReference type="GO" id="GO:0003677">
    <property type="term" value="F:DNA binding"/>
    <property type="evidence" value="ECO:0007669"/>
    <property type="project" value="UniProtKB-KW"/>
</dbReference>
<keyword evidence="3" id="KW-0804">Transcription</keyword>
<evidence type="ECO:0000313" key="7">
    <source>
        <dbReference type="Proteomes" id="UP000297348"/>
    </source>
</evidence>
<sequence>MTKEGKKMTHSPFKCVQGAPIFKGLSDAAIAELVKISVHQQAVKKGTVLYDPTTQLDRMMIIDSGRVKVYQLNENGKEKVLYMLRSGAIDSEAALFAKRKHYNYAEAVEDTKICSIGRADFQALLRREPEVAFNLLNILGDRLTELESVSALTGNLKSKNRVLAYLQQIGQEKQTTEFDLPVKKKELASFLGITPETLSRQLGQLVSDGLLAIAGKRITLL</sequence>
<dbReference type="SMART" id="SM00419">
    <property type="entry name" value="HTH_CRP"/>
    <property type="match status" value="1"/>
</dbReference>
<dbReference type="GO" id="GO:0005829">
    <property type="term" value="C:cytosol"/>
    <property type="evidence" value="ECO:0007669"/>
    <property type="project" value="TreeGrafter"/>
</dbReference>
<feature type="domain" description="Cyclic nucleotide-binding" evidence="4">
    <location>
        <begin position="21"/>
        <end position="125"/>
    </location>
</feature>
<dbReference type="Proteomes" id="UP000297348">
    <property type="component" value="Unassembled WGS sequence"/>
</dbReference>
<dbReference type="InterPro" id="IPR000595">
    <property type="entry name" value="cNMP-bd_dom"/>
</dbReference>
<dbReference type="Pfam" id="PF13545">
    <property type="entry name" value="HTH_Crp_2"/>
    <property type="match status" value="1"/>
</dbReference>
<dbReference type="InterPro" id="IPR036388">
    <property type="entry name" value="WH-like_DNA-bd_sf"/>
</dbReference>
<dbReference type="InterPro" id="IPR012318">
    <property type="entry name" value="HTH_CRP"/>
</dbReference>
<organism evidence="6 7">
    <name type="scientific">Levilactobacillus suantsaiihabitans</name>
    <dbReference type="NCBI Taxonomy" id="2487722"/>
    <lineage>
        <taxon>Bacteria</taxon>
        <taxon>Bacillati</taxon>
        <taxon>Bacillota</taxon>
        <taxon>Bacilli</taxon>
        <taxon>Lactobacillales</taxon>
        <taxon>Lactobacillaceae</taxon>
        <taxon>Levilactobacillus</taxon>
    </lineage>
</organism>
<dbReference type="InterPro" id="IPR018490">
    <property type="entry name" value="cNMP-bd_dom_sf"/>
</dbReference>
<dbReference type="Pfam" id="PF00027">
    <property type="entry name" value="cNMP_binding"/>
    <property type="match status" value="1"/>
</dbReference>
<protein>
    <submittedName>
        <fullName evidence="6">Crp/Fnr family transcriptional regulator</fullName>
    </submittedName>
</protein>
<dbReference type="EMBL" id="RKLX01000003">
    <property type="protein sequence ID" value="TGD19738.1"/>
    <property type="molecule type" value="Genomic_DNA"/>
</dbReference>
<evidence type="ECO:0000259" key="5">
    <source>
        <dbReference type="PROSITE" id="PS51063"/>
    </source>
</evidence>
<dbReference type="InterPro" id="IPR036390">
    <property type="entry name" value="WH_DNA-bd_sf"/>
</dbReference>
<dbReference type="SMART" id="SM00100">
    <property type="entry name" value="cNMP"/>
    <property type="match status" value="1"/>
</dbReference>
<keyword evidence="1" id="KW-0805">Transcription regulation</keyword>
<evidence type="ECO:0000313" key="6">
    <source>
        <dbReference type="EMBL" id="TGD19738.1"/>
    </source>
</evidence>